<keyword evidence="2" id="KW-0597">Phosphoprotein</keyword>
<keyword evidence="3" id="KW-0175">Coiled coil</keyword>
<dbReference type="PANTHER" id="PTHR12394:SF12">
    <property type="entry name" value="LD08195P"/>
    <property type="match status" value="1"/>
</dbReference>
<comment type="similarity">
    <text evidence="1">Belongs to the zygin family.</text>
</comment>
<evidence type="ECO:0008006" key="7">
    <source>
        <dbReference type="Google" id="ProtNLM"/>
    </source>
</evidence>
<comment type="caution">
    <text evidence="5">The sequence shown here is derived from an EMBL/GenBank/DDBJ whole genome shotgun (WGS) entry which is preliminary data.</text>
</comment>
<dbReference type="GO" id="GO:0005737">
    <property type="term" value="C:cytoplasm"/>
    <property type="evidence" value="ECO:0007669"/>
    <property type="project" value="TreeGrafter"/>
</dbReference>
<dbReference type="EMBL" id="LIAE01008202">
    <property type="protein sequence ID" value="PAV75145.1"/>
    <property type="molecule type" value="Genomic_DNA"/>
</dbReference>
<dbReference type="Pfam" id="PF07763">
    <property type="entry name" value="FEZ"/>
    <property type="match status" value="1"/>
</dbReference>
<evidence type="ECO:0000256" key="3">
    <source>
        <dbReference type="ARBA" id="ARBA00023054"/>
    </source>
</evidence>
<dbReference type="InterPro" id="IPR011680">
    <property type="entry name" value="FEZ"/>
</dbReference>
<evidence type="ECO:0000313" key="5">
    <source>
        <dbReference type="EMBL" id="PAV75145.1"/>
    </source>
</evidence>
<dbReference type="Proteomes" id="UP000218231">
    <property type="component" value="Unassembled WGS sequence"/>
</dbReference>
<dbReference type="AlphaFoldDB" id="A0A2A2KMG0"/>
<evidence type="ECO:0000313" key="6">
    <source>
        <dbReference type="Proteomes" id="UP000218231"/>
    </source>
</evidence>
<reference evidence="5 6" key="1">
    <citation type="journal article" date="2017" name="Curr. Biol.">
        <title>Genome architecture and evolution of a unichromosomal asexual nematode.</title>
        <authorList>
            <person name="Fradin H."/>
            <person name="Zegar C."/>
            <person name="Gutwein M."/>
            <person name="Lucas J."/>
            <person name="Kovtun M."/>
            <person name="Corcoran D."/>
            <person name="Baugh L.R."/>
            <person name="Kiontke K."/>
            <person name="Gunsalus K."/>
            <person name="Fitch D.H."/>
            <person name="Piano F."/>
        </authorList>
    </citation>
    <scope>NUCLEOTIDE SEQUENCE [LARGE SCALE GENOMIC DNA]</scope>
    <source>
        <strain evidence="5">PF1309</strain>
    </source>
</reference>
<name>A0A2A2KMG0_9BILA</name>
<dbReference type="OrthoDB" id="7959977at2759"/>
<feature type="region of interest" description="Disordered" evidence="4">
    <location>
        <begin position="1"/>
        <end position="48"/>
    </location>
</feature>
<dbReference type="STRING" id="2018661.A0A2A2KMG0"/>
<dbReference type="PANTHER" id="PTHR12394">
    <property type="entry name" value="ZYGIN"/>
    <property type="match status" value="1"/>
</dbReference>
<protein>
    <recommendedName>
        <fullName evidence="7">FEZ-like protein</fullName>
    </recommendedName>
</protein>
<evidence type="ECO:0000256" key="1">
    <source>
        <dbReference type="ARBA" id="ARBA00006788"/>
    </source>
</evidence>
<feature type="region of interest" description="Disordered" evidence="4">
    <location>
        <begin position="74"/>
        <end position="96"/>
    </location>
</feature>
<gene>
    <name evidence="5" type="ORF">WR25_13414</name>
</gene>
<sequence length="285" mass="32204">MDDASSDLVIPDIPLASIDEDIDSNKNSQSSDSVEEANDNIIEEEDRKLNDELSLSLEDLVGNFDEKIRSCLRNPTANTDDIAPPKSDTGEDGGVADLSDEEELRHRLDMHQLISHHPNGSYSTGDSPPQTADQVIEEIDRMLQSCDPFNGSMMSDRTMESVDSMYSSMRSPPLIQSTYDSEAKLRQAHMFAANPTNLEELSYSKLVTLAAEMEQLIQVYNESLVEELAHRDELEYEKEMKNSFISLLLSIQNKRRQFAAERKKKVKFISNIELVYSALNISYIR</sequence>
<accession>A0A2A2KMG0</accession>
<evidence type="ECO:0000256" key="4">
    <source>
        <dbReference type="SAM" id="MobiDB-lite"/>
    </source>
</evidence>
<evidence type="ECO:0000256" key="2">
    <source>
        <dbReference type="ARBA" id="ARBA00022553"/>
    </source>
</evidence>
<keyword evidence="6" id="KW-1185">Reference proteome</keyword>
<proteinExistence type="inferred from homology"/>
<organism evidence="5 6">
    <name type="scientific">Diploscapter pachys</name>
    <dbReference type="NCBI Taxonomy" id="2018661"/>
    <lineage>
        <taxon>Eukaryota</taxon>
        <taxon>Metazoa</taxon>
        <taxon>Ecdysozoa</taxon>
        <taxon>Nematoda</taxon>
        <taxon>Chromadorea</taxon>
        <taxon>Rhabditida</taxon>
        <taxon>Rhabditina</taxon>
        <taxon>Rhabditomorpha</taxon>
        <taxon>Rhabditoidea</taxon>
        <taxon>Rhabditidae</taxon>
        <taxon>Diploscapter</taxon>
    </lineage>
</organism>
<dbReference type="GO" id="GO:0030424">
    <property type="term" value="C:axon"/>
    <property type="evidence" value="ECO:0007669"/>
    <property type="project" value="TreeGrafter"/>
</dbReference>
<feature type="compositionally biased region" description="Acidic residues" evidence="4">
    <location>
        <begin position="33"/>
        <end position="44"/>
    </location>
</feature>